<evidence type="ECO:0000313" key="2">
    <source>
        <dbReference type="Proteomes" id="UP000316759"/>
    </source>
</evidence>
<protein>
    <submittedName>
        <fullName evidence="1">Uncharacterized protein</fullName>
    </submittedName>
</protein>
<dbReference type="STRING" id="46835.A0A504YV02"/>
<comment type="caution">
    <text evidence="1">The sequence shown here is derived from an EMBL/GenBank/DDBJ whole genome shotgun (WGS) entry which is preliminary data.</text>
</comment>
<dbReference type="OrthoDB" id="2215036at2759"/>
<dbReference type="Gene3D" id="1.25.10.10">
    <property type="entry name" value="Leucine-rich Repeat Variant"/>
    <property type="match status" value="2"/>
</dbReference>
<name>A0A504YV02_FASGI</name>
<dbReference type="EMBL" id="SUNJ01002692">
    <property type="protein sequence ID" value="TPP65782.1"/>
    <property type="molecule type" value="Genomic_DNA"/>
</dbReference>
<organism evidence="1 2">
    <name type="scientific">Fasciola gigantica</name>
    <name type="common">Giant liver fluke</name>
    <dbReference type="NCBI Taxonomy" id="46835"/>
    <lineage>
        <taxon>Eukaryota</taxon>
        <taxon>Metazoa</taxon>
        <taxon>Spiralia</taxon>
        <taxon>Lophotrochozoa</taxon>
        <taxon>Platyhelminthes</taxon>
        <taxon>Trematoda</taxon>
        <taxon>Digenea</taxon>
        <taxon>Plagiorchiida</taxon>
        <taxon>Echinostomata</taxon>
        <taxon>Echinostomatoidea</taxon>
        <taxon>Fasciolidae</taxon>
        <taxon>Fasciola</taxon>
    </lineage>
</organism>
<gene>
    <name evidence="1" type="ORF">FGIG_07457</name>
</gene>
<dbReference type="AlphaFoldDB" id="A0A504YV02"/>
<keyword evidence="2" id="KW-1185">Reference proteome</keyword>
<sequence>MRLLVHSATFSREFLSARLRPLCSTLFMTWRNNVMKDGGPSGTGLHSEWSRAIFEPDDWAVFCARNVNSESLFFSSCSVVVLCYGFLGFRVDFVRVASLAASCWPQEFIQLLSSWIEARTAIPITASVLCFFLSFPDMDDTGLFTSLASPTMLDWEALELFLEHVLTPLNTACQREGYHVQFESALVSWTRLFIGVSGNVVDPNIRGKLLICTSIVLQQLDIKYDAEFLVPLLSDPHFQAVATEVANLWTESMSGVVEKSVLLESLISLCFRLPQPLEVQTDLLKQLLSGVLAEWSQSAMNIPGLMGPLLTSCVSGGPGLCTALGLDQPIANMNSFDSAPVQTRITLTRNVLTLMATVRRLVEPVRLDQLEHITVPLLEPVAPSVLLVLR</sequence>
<accession>A0A504YV02</accession>
<proteinExistence type="predicted"/>
<dbReference type="Proteomes" id="UP000316759">
    <property type="component" value="Unassembled WGS sequence"/>
</dbReference>
<reference evidence="1 2" key="1">
    <citation type="submission" date="2019-04" db="EMBL/GenBank/DDBJ databases">
        <title>Annotation for the trematode Fasciola gigantica.</title>
        <authorList>
            <person name="Choi Y.-J."/>
        </authorList>
    </citation>
    <scope>NUCLEOTIDE SEQUENCE [LARGE SCALE GENOMIC DNA]</scope>
    <source>
        <strain evidence="1">Uganda_cow_1</strain>
    </source>
</reference>
<dbReference type="InterPro" id="IPR011989">
    <property type="entry name" value="ARM-like"/>
</dbReference>
<evidence type="ECO:0000313" key="1">
    <source>
        <dbReference type="EMBL" id="TPP65782.1"/>
    </source>
</evidence>